<dbReference type="GO" id="GO:0005886">
    <property type="term" value="C:plasma membrane"/>
    <property type="evidence" value="ECO:0007669"/>
    <property type="project" value="UniProtKB-SubCell"/>
</dbReference>
<keyword evidence="6 8" id="KW-1133">Transmembrane helix</keyword>
<dbReference type="GO" id="GO:0022857">
    <property type="term" value="F:transmembrane transporter activity"/>
    <property type="evidence" value="ECO:0007669"/>
    <property type="project" value="InterPro"/>
</dbReference>
<dbReference type="Proteomes" id="UP000287766">
    <property type="component" value="Unassembled WGS sequence"/>
</dbReference>
<dbReference type="Pfam" id="PF01032">
    <property type="entry name" value="FecCD"/>
    <property type="match status" value="1"/>
</dbReference>
<feature type="transmembrane region" description="Helical" evidence="8">
    <location>
        <begin position="12"/>
        <end position="33"/>
    </location>
</feature>
<dbReference type="PANTHER" id="PTHR30472">
    <property type="entry name" value="FERRIC ENTEROBACTIN TRANSPORT SYSTEM PERMEASE PROTEIN"/>
    <property type="match status" value="1"/>
</dbReference>
<feature type="transmembrane region" description="Helical" evidence="8">
    <location>
        <begin position="89"/>
        <end position="109"/>
    </location>
</feature>
<feature type="transmembrane region" description="Helical" evidence="8">
    <location>
        <begin position="305"/>
        <end position="323"/>
    </location>
</feature>
<sequence length="334" mass="35893">MTNPRVNKSAGISWWWVTLFIVLTSCFAVLHLGSGDSTWWLWPSTALDAQILMDIRWPRLLLVCLNGIALGLAGAVIQTIFRNPLAEPGIIGISSGAALVVVSALYFGWILPTAWSLPVLGMAGALGAFGLLWVLAGRSLQTIRLLLAGVAIAALGSALLALILSLAPNPFAFQEWTLWLMGSVANRGWEHVLLMLPSTCIAVSILFWQRHFISAHVFASSQFAVLGFNHHRAQVAVLFGLTLLVGASVVSAGMIGFIGLIAPHLVRLVGIHRPRALLWWSAAVGGSCLVAVDTIVMWLPTRQELPLGVITALFGAPILLYLLHRFAAREAGHA</sequence>
<evidence type="ECO:0000256" key="2">
    <source>
        <dbReference type="ARBA" id="ARBA00007935"/>
    </source>
</evidence>
<proteinExistence type="inferred from homology"/>
<dbReference type="SUPFAM" id="SSF81345">
    <property type="entry name" value="ABC transporter involved in vitamin B12 uptake, BtuC"/>
    <property type="match status" value="1"/>
</dbReference>
<dbReference type="PROSITE" id="PS51257">
    <property type="entry name" value="PROKAR_LIPOPROTEIN"/>
    <property type="match status" value="1"/>
</dbReference>
<feature type="transmembrane region" description="Helical" evidence="8">
    <location>
        <begin position="115"/>
        <end position="136"/>
    </location>
</feature>
<comment type="similarity">
    <text evidence="2">Belongs to the binding-protein-dependent transport system permease family. FecCD subfamily.</text>
</comment>
<feature type="transmembrane region" description="Helical" evidence="8">
    <location>
        <begin position="188"/>
        <end position="208"/>
    </location>
</feature>
<feature type="transmembrane region" description="Helical" evidence="8">
    <location>
        <begin position="237"/>
        <end position="265"/>
    </location>
</feature>
<keyword evidence="5 8" id="KW-0812">Transmembrane</keyword>
<name>A0A7Z7ESH5_9GAMM</name>
<evidence type="ECO:0000256" key="5">
    <source>
        <dbReference type="ARBA" id="ARBA00022692"/>
    </source>
</evidence>
<accession>A0A7Z7ESH5</accession>
<comment type="subcellular location">
    <subcellularLocation>
        <location evidence="1">Cell membrane</location>
        <topology evidence="1">Multi-pass membrane protein</topology>
    </subcellularLocation>
</comment>
<feature type="transmembrane region" description="Helical" evidence="8">
    <location>
        <begin position="277"/>
        <end position="299"/>
    </location>
</feature>
<feature type="transmembrane region" description="Helical" evidence="8">
    <location>
        <begin position="145"/>
        <end position="168"/>
    </location>
</feature>
<dbReference type="CDD" id="cd06550">
    <property type="entry name" value="TM_ABC_iron-siderophores_like"/>
    <property type="match status" value="1"/>
</dbReference>
<dbReference type="EMBL" id="PIPR01000006">
    <property type="protein sequence ID" value="RUO37910.1"/>
    <property type="molecule type" value="Genomic_DNA"/>
</dbReference>
<keyword evidence="7 8" id="KW-0472">Membrane</keyword>
<keyword evidence="4" id="KW-1003">Cell membrane</keyword>
<gene>
    <name evidence="9" type="ORF">CWE22_11785</name>
</gene>
<evidence type="ECO:0000313" key="10">
    <source>
        <dbReference type="Proteomes" id="UP000287766"/>
    </source>
</evidence>
<organism evidence="9 10">
    <name type="scientific">Pseudidiomarina aestuarii</name>
    <dbReference type="NCBI Taxonomy" id="624146"/>
    <lineage>
        <taxon>Bacteria</taxon>
        <taxon>Pseudomonadati</taxon>
        <taxon>Pseudomonadota</taxon>
        <taxon>Gammaproteobacteria</taxon>
        <taxon>Alteromonadales</taxon>
        <taxon>Idiomarinaceae</taxon>
        <taxon>Pseudidiomarina</taxon>
    </lineage>
</organism>
<keyword evidence="10" id="KW-1185">Reference proteome</keyword>
<evidence type="ECO:0000256" key="6">
    <source>
        <dbReference type="ARBA" id="ARBA00022989"/>
    </source>
</evidence>
<reference evidence="10" key="1">
    <citation type="journal article" date="2018" name="Front. Microbiol.">
        <title>Genome-Based Analysis Reveals the Taxonomy and Diversity of the Family Idiomarinaceae.</title>
        <authorList>
            <person name="Liu Y."/>
            <person name="Lai Q."/>
            <person name="Shao Z."/>
        </authorList>
    </citation>
    <scope>NUCLEOTIDE SEQUENCE [LARGE SCALE GENOMIC DNA]</scope>
    <source>
        <strain evidence="10">KYW314</strain>
    </source>
</reference>
<evidence type="ECO:0000313" key="9">
    <source>
        <dbReference type="EMBL" id="RUO37910.1"/>
    </source>
</evidence>
<evidence type="ECO:0000256" key="1">
    <source>
        <dbReference type="ARBA" id="ARBA00004651"/>
    </source>
</evidence>
<dbReference type="InterPro" id="IPR037294">
    <property type="entry name" value="ABC_BtuC-like"/>
</dbReference>
<dbReference type="PANTHER" id="PTHR30472:SF29">
    <property type="entry name" value="VITAMIN B12 IMPORT SYSTEM PERMEASE PROTEIN BTUC"/>
    <property type="match status" value="1"/>
</dbReference>
<protein>
    <submittedName>
        <fullName evidence="9">ABC transporter permease</fullName>
    </submittedName>
</protein>
<evidence type="ECO:0000256" key="7">
    <source>
        <dbReference type="ARBA" id="ARBA00023136"/>
    </source>
</evidence>
<dbReference type="Gene3D" id="1.10.3470.10">
    <property type="entry name" value="ABC transporter involved in vitamin B12 uptake, BtuC"/>
    <property type="match status" value="1"/>
</dbReference>
<evidence type="ECO:0000256" key="4">
    <source>
        <dbReference type="ARBA" id="ARBA00022475"/>
    </source>
</evidence>
<evidence type="ECO:0000256" key="3">
    <source>
        <dbReference type="ARBA" id="ARBA00022448"/>
    </source>
</evidence>
<feature type="transmembrane region" description="Helical" evidence="8">
    <location>
        <begin position="57"/>
        <end position="77"/>
    </location>
</feature>
<comment type="caution">
    <text evidence="9">The sequence shown here is derived from an EMBL/GenBank/DDBJ whole genome shotgun (WGS) entry which is preliminary data.</text>
</comment>
<dbReference type="AlphaFoldDB" id="A0A7Z7ESH5"/>
<evidence type="ECO:0000256" key="8">
    <source>
        <dbReference type="SAM" id="Phobius"/>
    </source>
</evidence>
<dbReference type="InterPro" id="IPR000522">
    <property type="entry name" value="ABC_transptr_permease_BtuC"/>
</dbReference>
<dbReference type="GO" id="GO:0015889">
    <property type="term" value="P:cobalamin transport"/>
    <property type="evidence" value="ECO:0007669"/>
    <property type="project" value="TreeGrafter"/>
</dbReference>
<keyword evidence="3" id="KW-0813">Transport</keyword>